<feature type="region of interest" description="Disordered" evidence="1">
    <location>
        <begin position="1"/>
        <end position="35"/>
    </location>
</feature>
<proteinExistence type="predicted"/>
<evidence type="ECO:0000256" key="1">
    <source>
        <dbReference type="SAM" id="MobiDB-lite"/>
    </source>
</evidence>
<feature type="compositionally biased region" description="Basic and acidic residues" evidence="1">
    <location>
        <begin position="14"/>
        <end position="23"/>
    </location>
</feature>
<name>A0ABP5U4K3_9ACTN</name>
<dbReference type="Proteomes" id="UP001500253">
    <property type="component" value="Unassembled WGS sequence"/>
</dbReference>
<organism evidence="2 3">
    <name type="scientific">Streptomyces cuspidosporus</name>
    <dbReference type="NCBI Taxonomy" id="66882"/>
    <lineage>
        <taxon>Bacteria</taxon>
        <taxon>Bacillati</taxon>
        <taxon>Actinomycetota</taxon>
        <taxon>Actinomycetes</taxon>
        <taxon>Kitasatosporales</taxon>
        <taxon>Streptomycetaceae</taxon>
        <taxon>Streptomyces</taxon>
    </lineage>
</organism>
<accession>A0ABP5U4K3</accession>
<feature type="compositionally biased region" description="Gly residues" evidence="1">
    <location>
        <begin position="24"/>
        <end position="35"/>
    </location>
</feature>
<evidence type="ECO:0000313" key="2">
    <source>
        <dbReference type="EMBL" id="GAA2366561.1"/>
    </source>
</evidence>
<keyword evidence="3" id="KW-1185">Reference proteome</keyword>
<reference evidence="3" key="1">
    <citation type="journal article" date="2019" name="Int. J. Syst. Evol. Microbiol.">
        <title>The Global Catalogue of Microorganisms (GCM) 10K type strain sequencing project: providing services to taxonomists for standard genome sequencing and annotation.</title>
        <authorList>
            <consortium name="The Broad Institute Genomics Platform"/>
            <consortium name="The Broad Institute Genome Sequencing Center for Infectious Disease"/>
            <person name="Wu L."/>
            <person name="Ma J."/>
        </authorList>
    </citation>
    <scope>NUCLEOTIDE SEQUENCE [LARGE SCALE GENOMIC DNA]</scope>
    <source>
        <strain evidence="3">JCM 4316</strain>
    </source>
</reference>
<protein>
    <submittedName>
        <fullName evidence="2">Uncharacterized protein</fullName>
    </submittedName>
</protein>
<sequence length="105" mass="10785">MRGQVSDVGPADRAVARQHDGGRGRSGGPGGGFGGFFRHGGVSFARLDADRRERYAAAAGGITRAGSRGRVHAGRVAPAKGIWSMGATRTGAPGRGAWIMRPSPM</sequence>
<comment type="caution">
    <text evidence="2">The sequence shown here is derived from an EMBL/GenBank/DDBJ whole genome shotgun (WGS) entry which is preliminary data.</text>
</comment>
<evidence type="ECO:0000313" key="3">
    <source>
        <dbReference type="Proteomes" id="UP001500253"/>
    </source>
</evidence>
<dbReference type="EMBL" id="BAAASD010000043">
    <property type="protein sequence ID" value="GAA2366561.1"/>
    <property type="molecule type" value="Genomic_DNA"/>
</dbReference>
<gene>
    <name evidence="2" type="ORF">GCM10010246_69450</name>
</gene>